<feature type="domain" description="Reverse transcriptase zinc-binding" evidence="1">
    <location>
        <begin position="71"/>
        <end position="135"/>
    </location>
</feature>
<comment type="caution">
    <text evidence="2">The sequence shown here is derived from an EMBL/GenBank/DDBJ whole genome shotgun (WGS) entry which is preliminary data.</text>
</comment>
<dbReference type="GO" id="GO:0003964">
    <property type="term" value="F:RNA-directed DNA polymerase activity"/>
    <property type="evidence" value="ECO:0007669"/>
    <property type="project" value="UniProtKB-KW"/>
</dbReference>
<dbReference type="Pfam" id="PF13966">
    <property type="entry name" value="zf-RVT"/>
    <property type="match status" value="1"/>
</dbReference>
<dbReference type="EMBL" id="BQNB010010719">
    <property type="protein sequence ID" value="GJS81060.1"/>
    <property type="molecule type" value="Genomic_DNA"/>
</dbReference>
<evidence type="ECO:0000259" key="1">
    <source>
        <dbReference type="Pfam" id="PF13966"/>
    </source>
</evidence>
<accession>A0ABQ4YTG9</accession>
<reference evidence="2" key="2">
    <citation type="submission" date="2022-01" db="EMBL/GenBank/DDBJ databases">
        <authorList>
            <person name="Yamashiro T."/>
            <person name="Shiraishi A."/>
            <person name="Satake H."/>
            <person name="Nakayama K."/>
        </authorList>
    </citation>
    <scope>NUCLEOTIDE SEQUENCE</scope>
</reference>
<keyword evidence="2" id="KW-0808">Transferase</keyword>
<proteinExistence type="predicted"/>
<dbReference type="InterPro" id="IPR026960">
    <property type="entry name" value="RVT-Znf"/>
</dbReference>
<protein>
    <submittedName>
        <fullName evidence="2">RNA-directed DNA polymerase, eukaryota</fullName>
    </submittedName>
</protein>
<organism evidence="2 3">
    <name type="scientific">Tanacetum coccineum</name>
    <dbReference type="NCBI Taxonomy" id="301880"/>
    <lineage>
        <taxon>Eukaryota</taxon>
        <taxon>Viridiplantae</taxon>
        <taxon>Streptophyta</taxon>
        <taxon>Embryophyta</taxon>
        <taxon>Tracheophyta</taxon>
        <taxon>Spermatophyta</taxon>
        <taxon>Magnoliopsida</taxon>
        <taxon>eudicotyledons</taxon>
        <taxon>Gunneridae</taxon>
        <taxon>Pentapetalae</taxon>
        <taxon>asterids</taxon>
        <taxon>campanulids</taxon>
        <taxon>Asterales</taxon>
        <taxon>Asteraceae</taxon>
        <taxon>Asteroideae</taxon>
        <taxon>Anthemideae</taxon>
        <taxon>Anthemidinae</taxon>
        <taxon>Tanacetum</taxon>
    </lineage>
</organism>
<gene>
    <name evidence="2" type="ORF">Tco_0747601</name>
</gene>
<keyword evidence="2" id="KW-0548">Nucleotidyltransferase</keyword>
<evidence type="ECO:0000313" key="3">
    <source>
        <dbReference type="Proteomes" id="UP001151760"/>
    </source>
</evidence>
<sequence length="491" mass="56277">MAGPLDTSFRRSVRGGVEQQEFSDLSSFLNSVVLSTSNDRWYFSLSSSGEFSVKDTRLAIDDLVLPSHSEPTRWVKLIPIKINVFMWRARRGCLPTRYNLVQKGVILESTSCPVCFSDEEDVHHLLFRCSLSQEVLHRVCRWWEIDFQLWRSFSEWDEWFYSIRLPGSVKDDVGRWKLAAQYIQRELKEADEVNLLDEEDMHVFGLRPMMDPLILVCCNSCKKPVKVSQYATHEEICKSLSLLVDSTKESDVVAVKKKPPKKEKKKIQISISRILEIIKCLVSSPYVIYVELNLTIAQAASVGKPERPALANTAASNSHVDEQTLKMTSFPIQAKGREFPKESQARSMKKVDSVTSHQTPRNLDHHHIQSEVMPSVPAPLATKIYYSQRTQRLRSAISHMYHRSSYTQHDNGLNNMEISDCYHHKNIDDQRDKVGNYVPYIVENNLEPFPAKSPEVISDESATVPPTSFPYQYHVNNVLAPQEISNPFDEN</sequence>
<dbReference type="Proteomes" id="UP001151760">
    <property type="component" value="Unassembled WGS sequence"/>
</dbReference>
<evidence type="ECO:0000313" key="2">
    <source>
        <dbReference type="EMBL" id="GJS81060.1"/>
    </source>
</evidence>
<keyword evidence="3" id="KW-1185">Reference proteome</keyword>
<dbReference type="InterPro" id="IPR037804">
    <property type="entry name" value="SGF73"/>
</dbReference>
<reference evidence="2" key="1">
    <citation type="journal article" date="2022" name="Int. J. Mol. Sci.">
        <title>Draft Genome of Tanacetum Coccineum: Genomic Comparison of Closely Related Tanacetum-Family Plants.</title>
        <authorList>
            <person name="Yamashiro T."/>
            <person name="Shiraishi A."/>
            <person name="Nakayama K."/>
            <person name="Satake H."/>
        </authorList>
    </citation>
    <scope>NUCLEOTIDE SEQUENCE</scope>
</reference>
<dbReference type="PANTHER" id="PTHR47805">
    <property type="entry name" value="SAGA-ASSOCIATED FACTOR 73"/>
    <property type="match status" value="1"/>
</dbReference>
<keyword evidence="2" id="KW-0695">RNA-directed DNA polymerase</keyword>
<dbReference type="PANTHER" id="PTHR47805:SF1">
    <property type="entry name" value="SAGA-ASSOCIATED FACTOR 73"/>
    <property type="match status" value="1"/>
</dbReference>
<name>A0ABQ4YTG9_9ASTR</name>